<evidence type="ECO:0000256" key="1">
    <source>
        <dbReference type="SAM" id="Phobius"/>
    </source>
</evidence>
<name>A0A1M6RYR7_9CLOT</name>
<keyword evidence="3" id="KW-1185">Reference proteome</keyword>
<dbReference type="AlphaFoldDB" id="A0A1M6RYR7"/>
<keyword evidence="1" id="KW-1133">Transmembrane helix</keyword>
<protein>
    <submittedName>
        <fullName evidence="2">Uncharacterized protein</fullName>
    </submittedName>
</protein>
<reference evidence="2 3" key="1">
    <citation type="submission" date="2016-11" db="EMBL/GenBank/DDBJ databases">
        <authorList>
            <person name="Jaros S."/>
            <person name="Januszkiewicz K."/>
            <person name="Wedrychowicz H."/>
        </authorList>
    </citation>
    <scope>NUCLEOTIDE SEQUENCE [LARGE SCALE GENOMIC DNA]</scope>
    <source>
        <strain evidence="2 3">DSM 21758</strain>
    </source>
</reference>
<sequence length="278" mass="31479">MKTIDISKKVLILCIIFIIALISSTLLMLFNKNVFIRVNYEFYSITSKLNKAPKKATPKVASEIYISAIGENLNRDNFKSSLIEQDFIFIPQATKALKSQNNLNLVMGDLNDTDKKSLGKIPLANTNTMYSSDFKKNKIAYLYYGGNFEPKELAALINSIKTLKKENFSIMLSLKNFHSKESLYLFADLGVNVIFTNYNSGLSLERYENSLIVYNLNNDDTMMLNLNFVFSEDLLAAIGIKITPSTAIQNKTELLANINKNSKGFLFEIKETFNFISL</sequence>
<organism evidence="2 3">
    <name type="scientific">Clostridium cavendishii DSM 21758</name>
    <dbReference type="NCBI Taxonomy" id="1121302"/>
    <lineage>
        <taxon>Bacteria</taxon>
        <taxon>Bacillati</taxon>
        <taxon>Bacillota</taxon>
        <taxon>Clostridia</taxon>
        <taxon>Eubacteriales</taxon>
        <taxon>Clostridiaceae</taxon>
        <taxon>Clostridium</taxon>
    </lineage>
</organism>
<keyword evidence="1" id="KW-0472">Membrane</keyword>
<keyword evidence="1" id="KW-0812">Transmembrane</keyword>
<evidence type="ECO:0000313" key="3">
    <source>
        <dbReference type="Proteomes" id="UP000184310"/>
    </source>
</evidence>
<feature type="transmembrane region" description="Helical" evidence="1">
    <location>
        <begin position="12"/>
        <end position="30"/>
    </location>
</feature>
<dbReference type="STRING" id="1121302.SAMN02745163_03706"/>
<accession>A0A1M6RYR7</accession>
<proteinExistence type="predicted"/>
<gene>
    <name evidence="2" type="ORF">SAMN02745163_03706</name>
</gene>
<dbReference type="RefSeq" id="WP_072991510.1">
    <property type="nucleotide sequence ID" value="NZ_FQZB01000016.1"/>
</dbReference>
<evidence type="ECO:0000313" key="2">
    <source>
        <dbReference type="EMBL" id="SHK37593.1"/>
    </source>
</evidence>
<dbReference type="Proteomes" id="UP000184310">
    <property type="component" value="Unassembled WGS sequence"/>
</dbReference>
<dbReference type="EMBL" id="FQZB01000016">
    <property type="protein sequence ID" value="SHK37593.1"/>
    <property type="molecule type" value="Genomic_DNA"/>
</dbReference>